<evidence type="ECO:0000313" key="2">
    <source>
        <dbReference type="Proteomes" id="UP000751190"/>
    </source>
</evidence>
<dbReference type="Proteomes" id="UP000751190">
    <property type="component" value="Unassembled WGS sequence"/>
</dbReference>
<dbReference type="AlphaFoldDB" id="A0A8J5XHH8"/>
<keyword evidence="2" id="KW-1185">Reference proteome</keyword>
<organism evidence="1 2">
    <name type="scientific">Diacronema lutheri</name>
    <name type="common">Unicellular marine alga</name>
    <name type="synonym">Monochrysis lutheri</name>
    <dbReference type="NCBI Taxonomy" id="2081491"/>
    <lineage>
        <taxon>Eukaryota</taxon>
        <taxon>Haptista</taxon>
        <taxon>Haptophyta</taxon>
        <taxon>Pavlovophyceae</taxon>
        <taxon>Pavlovales</taxon>
        <taxon>Pavlovaceae</taxon>
        <taxon>Diacronema</taxon>
    </lineage>
</organism>
<reference evidence="1" key="1">
    <citation type="submission" date="2021-05" db="EMBL/GenBank/DDBJ databases">
        <title>The genome of the haptophyte Pavlova lutheri (Diacronema luteri, Pavlovales) - a model for lipid biosynthesis in eukaryotic algae.</title>
        <authorList>
            <person name="Hulatt C.J."/>
            <person name="Posewitz M.C."/>
        </authorList>
    </citation>
    <scope>NUCLEOTIDE SEQUENCE</scope>
    <source>
        <strain evidence="1">NIVA-4/92</strain>
    </source>
</reference>
<comment type="caution">
    <text evidence="1">The sequence shown here is derived from an EMBL/GenBank/DDBJ whole genome shotgun (WGS) entry which is preliminary data.</text>
</comment>
<proteinExistence type="predicted"/>
<gene>
    <name evidence="1" type="ORF">KFE25_003311</name>
</gene>
<protein>
    <submittedName>
        <fullName evidence="1">Uncharacterized protein</fullName>
    </submittedName>
</protein>
<dbReference type="EMBL" id="JAGTXO010000013">
    <property type="protein sequence ID" value="KAG8464248.1"/>
    <property type="molecule type" value="Genomic_DNA"/>
</dbReference>
<evidence type="ECO:0000313" key="1">
    <source>
        <dbReference type="EMBL" id="KAG8464248.1"/>
    </source>
</evidence>
<name>A0A8J5XHH8_DIALT</name>
<sequence length="317" mass="32980">MVHAGALLQRQADRRAAAIGTCDAQSDGLDAGRTGARSESAVCDWLCHCDVDELVCVRPHRPPLGIAGRTDADTLSALLAAAQAAGACAIQLANHEAALEATAHNAPGGASGEPLCALRAVADPFAELNLFKLNARVRAAGGLLARAHCAPSDRVGALGAPEAAEPSDACAFVQYDNGKAMARVGFGARPHGVHKWLLPRAAGCGVVLAAPDDLCVLHFCECSYPAFVQKYEALGDFPDTWFGQGVLPFRLRARDAARAGAAAMEALFRAEVVLADPECVIALLASGRCARVTKVCEVLAAAERKGASAPMREEFSF</sequence>
<dbReference type="OrthoDB" id="201886at2759"/>
<accession>A0A8J5XHH8</accession>